<dbReference type="EMBL" id="JAUMVS010000078">
    <property type="protein sequence ID" value="MDO4842012.1"/>
    <property type="molecule type" value="Genomic_DNA"/>
</dbReference>
<gene>
    <name evidence="2" type="ORF">Q3982_04980</name>
</gene>
<accession>A0AA43RM39</accession>
<dbReference type="Proteomes" id="UP001168575">
    <property type="component" value="Unassembled WGS sequence"/>
</dbReference>
<feature type="region of interest" description="Disordered" evidence="1">
    <location>
        <begin position="1"/>
        <end position="25"/>
    </location>
</feature>
<organism evidence="2 3">
    <name type="scientific">Phoenicibacter congonensis</name>
    <dbReference type="NCBI Taxonomy" id="1944646"/>
    <lineage>
        <taxon>Bacteria</taxon>
        <taxon>Bacillati</taxon>
        <taxon>Actinomycetota</taxon>
        <taxon>Coriobacteriia</taxon>
        <taxon>Eggerthellales</taxon>
        <taxon>Eggerthellaceae</taxon>
        <taxon>Phoenicibacter</taxon>
    </lineage>
</organism>
<reference evidence="2" key="1">
    <citation type="submission" date="2023-07" db="EMBL/GenBank/DDBJ databases">
        <title>Between Cages and Wild: Unraveling the Impact of Captivity on Animal Microbiomes and Antimicrobial Resistance.</title>
        <authorList>
            <person name="Schmartz G.P."/>
            <person name="Rehner J."/>
            <person name="Schuff M.J."/>
            <person name="Becker S.L."/>
            <person name="Kravczyk M."/>
            <person name="Gurevich A."/>
            <person name="Francke R."/>
            <person name="Mueller R."/>
            <person name="Keller V."/>
            <person name="Keller A."/>
        </authorList>
    </citation>
    <scope>NUCLEOTIDE SEQUENCE</scope>
    <source>
        <strain evidence="2">S12M_St_49</strain>
    </source>
</reference>
<protein>
    <submittedName>
        <fullName evidence="2">Uncharacterized protein</fullName>
    </submittedName>
</protein>
<dbReference type="AlphaFoldDB" id="A0AA43RM39"/>
<sequence>MEDKKALPWQTYQQQERSGTAEGMHEEDLRSCNKDLFGIKHLLANSGGVMMHHFGRAAACLLISAFCLGGCSSTDSTTEQDMYVSVNFGDMHRCSRISPEITVYNAPRETQYFEVRVTTAESPVQYLGGGRWNCSGRNEDNADVIPEGALVNSYRGPCPPSIKPGPHEFRYTISAMSRQSEKPLAVQSYTLVLDD</sequence>
<dbReference type="InterPro" id="IPR036610">
    <property type="entry name" value="PEBP-like_sf"/>
</dbReference>
<comment type="caution">
    <text evidence="2">The sequence shown here is derived from an EMBL/GenBank/DDBJ whole genome shotgun (WGS) entry which is preliminary data.</text>
</comment>
<dbReference type="SUPFAM" id="SSF49777">
    <property type="entry name" value="PEBP-like"/>
    <property type="match status" value="1"/>
</dbReference>
<proteinExistence type="predicted"/>
<evidence type="ECO:0000256" key="1">
    <source>
        <dbReference type="SAM" id="MobiDB-lite"/>
    </source>
</evidence>
<keyword evidence="3" id="KW-1185">Reference proteome</keyword>
<evidence type="ECO:0000313" key="3">
    <source>
        <dbReference type="Proteomes" id="UP001168575"/>
    </source>
</evidence>
<name>A0AA43RM39_9ACTN</name>
<evidence type="ECO:0000313" key="2">
    <source>
        <dbReference type="EMBL" id="MDO4842012.1"/>
    </source>
</evidence>